<evidence type="ECO:0000313" key="1">
    <source>
        <dbReference type="EMBL" id="UJO22179.1"/>
    </source>
</evidence>
<dbReference type="Proteomes" id="UP000756132">
    <property type="component" value="Chromosome 9"/>
</dbReference>
<sequence>MARLPDYSPAVCLRLITDLAEGQDHHCTLCTFFHGREGHCQHGPATQPSIRTATPFTECSFYTARSDTSDSDFTLSARSSSSTIKARIQISTSDLKQHHLKRKTSPTEVSLRDLNLQQEHNLRIQQSEEQLQRVYEEQILSYLNANHGDLGTIYGLSE</sequence>
<dbReference type="KEGG" id="ffu:CLAFUR5_08870"/>
<reference evidence="1" key="1">
    <citation type="submission" date="2021-12" db="EMBL/GenBank/DDBJ databases">
        <authorList>
            <person name="Zaccaron A."/>
            <person name="Stergiopoulos I."/>
        </authorList>
    </citation>
    <scope>NUCLEOTIDE SEQUENCE</scope>
    <source>
        <strain evidence="1">Race5_Kim</strain>
    </source>
</reference>
<keyword evidence="2" id="KW-1185">Reference proteome</keyword>
<evidence type="ECO:0000313" key="2">
    <source>
        <dbReference type="Proteomes" id="UP000756132"/>
    </source>
</evidence>
<organism evidence="1 2">
    <name type="scientific">Passalora fulva</name>
    <name type="common">Tomato leaf mold</name>
    <name type="synonym">Cladosporium fulvum</name>
    <dbReference type="NCBI Taxonomy" id="5499"/>
    <lineage>
        <taxon>Eukaryota</taxon>
        <taxon>Fungi</taxon>
        <taxon>Dikarya</taxon>
        <taxon>Ascomycota</taxon>
        <taxon>Pezizomycotina</taxon>
        <taxon>Dothideomycetes</taxon>
        <taxon>Dothideomycetidae</taxon>
        <taxon>Mycosphaerellales</taxon>
        <taxon>Mycosphaerellaceae</taxon>
        <taxon>Fulvia</taxon>
    </lineage>
</organism>
<dbReference type="RefSeq" id="XP_047766545.1">
    <property type="nucleotide sequence ID" value="XM_047908018.1"/>
</dbReference>
<proteinExistence type="predicted"/>
<dbReference type="EMBL" id="CP090171">
    <property type="protein sequence ID" value="UJO22179.1"/>
    <property type="molecule type" value="Genomic_DNA"/>
</dbReference>
<accession>A0A9Q8UTQ9</accession>
<gene>
    <name evidence="1" type="ORF">CLAFUR5_08870</name>
</gene>
<dbReference type="AlphaFoldDB" id="A0A9Q8UTQ9"/>
<reference evidence="1" key="2">
    <citation type="journal article" date="2022" name="Microb. Genom.">
        <title>A chromosome-scale genome assembly of the tomato pathogen Cladosporium fulvum reveals a compartmentalized genome architecture and the presence of a dispensable chromosome.</title>
        <authorList>
            <person name="Zaccaron A.Z."/>
            <person name="Chen L.H."/>
            <person name="Samaras A."/>
            <person name="Stergiopoulos I."/>
        </authorList>
    </citation>
    <scope>NUCLEOTIDE SEQUENCE</scope>
    <source>
        <strain evidence="1">Race5_Kim</strain>
    </source>
</reference>
<name>A0A9Q8UTQ9_PASFU</name>
<dbReference type="GeneID" id="71988748"/>
<dbReference type="OrthoDB" id="3941563at2759"/>
<protein>
    <submittedName>
        <fullName evidence="1">Uncharacterized protein</fullName>
    </submittedName>
</protein>